<dbReference type="InterPro" id="IPR036291">
    <property type="entry name" value="NAD(P)-bd_dom_sf"/>
</dbReference>
<dbReference type="InterPro" id="IPR020904">
    <property type="entry name" value="Sc_DH/Rdtase_CS"/>
</dbReference>
<keyword evidence="1" id="KW-0521">NADP</keyword>
<dbReference type="GeneID" id="9093088"/>
<dbReference type="EMBL" id="KN294022">
    <property type="protein sequence ID" value="KGQ00794.1"/>
    <property type="molecule type" value="Genomic_DNA"/>
</dbReference>
<dbReference type="OMA" id="KNRVLDC"/>
<dbReference type="RefSeq" id="XP_015702372.1">
    <property type="nucleotide sequence ID" value="XM_015848001.1"/>
</dbReference>
<protein>
    <submittedName>
        <fullName evidence="2">Uncharacterized protein</fullName>
    </submittedName>
</protein>
<dbReference type="PRINTS" id="PR00081">
    <property type="entry name" value="GDHRDH"/>
</dbReference>
<dbReference type="SUPFAM" id="SSF51735">
    <property type="entry name" value="NAD(P)-binding Rossmann-fold domains"/>
    <property type="match status" value="1"/>
</dbReference>
<dbReference type="OrthoDB" id="5371740at2759"/>
<dbReference type="Proteomes" id="UP000002059">
    <property type="component" value="Partially assembled WGS sequence"/>
</dbReference>
<proteinExistence type="predicted"/>
<name>A0A0A2VIP8_PARBA</name>
<dbReference type="PROSITE" id="PS00061">
    <property type="entry name" value="ADH_SHORT"/>
    <property type="match status" value="1"/>
</dbReference>
<evidence type="ECO:0000313" key="3">
    <source>
        <dbReference type="Proteomes" id="UP000002059"/>
    </source>
</evidence>
<evidence type="ECO:0000313" key="2">
    <source>
        <dbReference type="EMBL" id="KGQ00794.1"/>
    </source>
</evidence>
<sequence>MPMGKYEDRILDHSIPPVIKDIKGKSVIMAGGASGLGRSFVEAFTKAGPRGNNDFHTAKVVSFDAMYGFGRSRFACLKMAIMNSPSRTCGIVIANAGKAEHDGLFGDDGEDKFAFTLEFRPHQMLPHIMRVELYIRQLAPAREGRLILIGSLGGFFDLPGSATYSMSKFGARGLMHSLRRNTWVGFYSTYPEELIAFFTSKGVKFTSVDDTCKAALRITAYQRVNGRSLAVVLQEDCADEYLNLAQDVFPESSMLDDWQDVTINIGS</sequence>
<organism evidence="2 3">
    <name type="scientific">Paracoccidioides lutzii (strain ATCC MYA-826 / Pb01)</name>
    <name type="common">Paracoccidioides brasiliensis</name>
    <dbReference type="NCBI Taxonomy" id="502779"/>
    <lineage>
        <taxon>Eukaryota</taxon>
        <taxon>Fungi</taxon>
        <taxon>Dikarya</taxon>
        <taxon>Ascomycota</taxon>
        <taxon>Pezizomycotina</taxon>
        <taxon>Eurotiomycetes</taxon>
        <taxon>Eurotiomycetidae</taxon>
        <taxon>Onygenales</taxon>
        <taxon>Ajellomycetaceae</taxon>
        <taxon>Paracoccidioides</taxon>
    </lineage>
</organism>
<dbReference type="VEuPathDB" id="FungiDB:PAAG_12522"/>
<dbReference type="AlphaFoldDB" id="A0A0A2VIP8"/>
<dbReference type="HOGENOM" id="CLU_010194_13_3_1"/>
<reference evidence="2 3" key="1">
    <citation type="journal article" date="2011" name="PLoS Genet.">
        <title>Comparative genomic analysis of human fungal pathogens causing paracoccidioidomycosis.</title>
        <authorList>
            <person name="Desjardins C.A."/>
            <person name="Champion M.D."/>
            <person name="Holder J.W."/>
            <person name="Muszewska A."/>
            <person name="Goldberg J."/>
            <person name="Bailao A.M."/>
            <person name="Brigido M.M."/>
            <person name="Ferreira M.E."/>
            <person name="Garcia A.M."/>
            <person name="Grynberg M."/>
            <person name="Gujja S."/>
            <person name="Heiman D.I."/>
            <person name="Henn M.R."/>
            <person name="Kodira C.D."/>
            <person name="Leon-Narvaez H."/>
            <person name="Longo L.V."/>
            <person name="Ma L.J."/>
            <person name="Malavazi I."/>
            <person name="Matsuo A.L."/>
            <person name="Morais F.V."/>
            <person name="Pereira M."/>
            <person name="Rodriguez-Brito S."/>
            <person name="Sakthikumar S."/>
            <person name="Salem-Izacc S.M."/>
            <person name="Sykes S.M."/>
            <person name="Teixeira M.M."/>
            <person name="Vallejo M.C."/>
            <person name="Walter M.E."/>
            <person name="Yandava C."/>
            <person name="Young S."/>
            <person name="Zeng Q."/>
            <person name="Zucker J."/>
            <person name="Felipe M.S."/>
            <person name="Goldman G.H."/>
            <person name="Haas B.J."/>
            <person name="McEwen J.G."/>
            <person name="Nino-Vega G."/>
            <person name="Puccia R."/>
            <person name="San-Blas G."/>
            <person name="Soares C.M."/>
            <person name="Birren B.W."/>
            <person name="Cuomo C.A."/>
        </authorList>
    </citation>
    <scope>NUCLEOTIDE SEQUENCE [LARGE SCALE GENOMIC DNA]</scope>
    <source>
        <strain evidence="3">ATCC MYA-826 / Pb01</strain>
    </source>
</reference>
<dbReference type="KEGG" id="pbl:PAAG_12522"/>
<evidence type="ECO:0000256" key="1">
    <source>
        <dbReference type="ARBA" id="ARBA00022857"/>
    </source>
</evidence>
<gene>
    <name evidence="2" type="ORF">PAAG_12522</name>
</gene>
<dbReference type="InterPro" id="IPR002347">
    <property type="entry name" value="SDR_fam"/>
</dbReference>
<keyword evidence="3" id="KW-1185">Reference proteome</keyword>
<dbReference type="Gene3D" id="3.40.50.720">
    <property type="entry name" value="NAD(P)-binding Rossmann-like Domain"/>
    <property type="match status" value="1"/>
</dbReference>
<dbReference type="Pfam" id="PF00106">
    <property type="entry name" value="adh_short"/>
    <property type="match status" value="1"/>
</dbReference>
<accession>A0A0A2VIP8</accession>